<dbReference type="SUPFAM" id="SSF52540">
    <property type="entry name" value="P-loop containing nucleoside triphosphate hydrolases"/>
    <property type="match status" value="1"/>
</dbReference>
<dbReference type="Pfam" id="PF13614">
    <property type="entry name" value="AAA_31"/>
    <property type="match status" value="1"/>
</dbReference>
<gene>
    <name evidence="2" type="ORF">EFB08_16370</name>
</gene>
<dbReference type="AlphaFoldDB" id="A0A3M9MHN7"/>
<dbReference type="Proteomes" id="UP000272117">
    <property type="component" value="Unassembled WGS sequence"/>
</dbReference>
<evidence type="ECO:0000313" key="3">
    <source>
        <dbReference type="Proteomes" id="UP000272117"/>
    </source>
</evidence>
<sequence length="249" mass="27621">MAATIVSVINQKGGTGKTTTTINLGSALQKLGKRVLLIDLDPQANLSYSLGITEPACTLADVFTGKDKLKDCIQERNGLFVAPGTNELVDVEISLVNHEEREKFLQHMFVEVQDYDYILIDCPPSLSLLTVNALAASHEVLIPLQMEVLTLQGLGQILNTVQQIKETLNSKLKVKGIVVVMYDKRRKLSTEIEDYLKENVDEYIFQQRIRLNVKLAEAPSFGQSVLDYDGSSYGAKDYLGLAKEFITIP</sequence>
<dbReference type="InterPro" id="IPR025669">
    <property type="entry name" value="AAA_dom"/>
</dbReference>
<dbReference type="InterPro" id="IPR027417">
    <property type="entry name" value="P-loop_NTPase"/>
</dbReference>
<proteinExistence type="predicted"/>
<dbReference type="Gene3D" id="3.40.50.300">
    <property type="entry name" value="P-loop containing nucleotide triphosphate hydrolases"/>
    <property type="match status" value="1"/>
</dbReference>
<name>A0A3M9MHN7_9BACT</name>
<dbReference type="OrthoDB" id="9815116at2"/>
<evidence type="ECO:0000259" key="1">
    <source>
        <dbReference type="Pfam" id="PF13614"/>
    </source>
</evidence>
<feature type="domain" description="AAA" evidence="1">
    <location>
        <begin position="4"/>
        <end position="174"/>
    </location>
</feature>
<comment type="caution">
    <text evidence="2">The sequence shown here is derived from an EMBL/GenBank/DDBJ whole genome shotgun (WGS) entry which is preliminary data.</text>
</comment>
<organism evidence="2 3">
    <name type="scientific">Rufibacter latericius</name>
    <dbReference type="NCBI Taxonomy" id="2487040"/>
    <lineage>
        <taxon>Bacteria</taxon>
        <taxon>Pseudomonadati</taxon>
        <taxon>Bacteroidota</taxon>
        <taxon>Cytophagia</taxon>
        <taxon>Cytophagales</taxon>
        <taxon>Hymenobacteraceae</taxon>
        <taxon>Rufibacter</taxon>
    </lineage>
</organism>
<protein>
    <submittedName>
        <fullName evidence="2">Chromosome partitioning protein ParA</fullName>
    </submittedName>
</protein>
<dbReference type="PANTHER" id="PTHR13696">
    <property type="entry name" value="P-LOOP CONTAINING NUCLEOSIDE TRIPHOSPHATE HYDROLASE"/>
    <property type="match status" value="1"/>
</dbReference>
<evidence type="ECO:0000313" key="2">
    <source>
        <dbReference type="EMBL" id="RNI25014.1"/>
    </source>
</evidence>
<reference evidence="2 3" key="1">
    <citation type="submission" date="2018-11" db="EMBL/GenBank/DDBJ databases">
        <title>Rufibacter latericius sp. nov., isolated from water in Baiyang Lake.</title>
        <authorList>
            <person name="Yang Y."/>
        </authorList>
    </citation>
    <scope>NUCLEOTIDE SEQUENCE [LARGE SCALE GENOMIC DNA]</scope>
    <source>
        <strain evidence="2 3">R-22-1c-1</strain>
    </source>
</reference>
<accession>A0A3M9MHN7</accession>
<keyword evidence="3" id="KW-1185">Reference proteome</keyword>
<dbReference type="CDD" id="cd02042">
    <property type="entry name" value="ParAB_family"/>
    <property type="match status" value="1"/>
</dbReference>
<dbReference type="PIRSF" id="PIRSF009320">
    <property type="entry name" value="Nuc_binding_HP_1000"/>
    <property type="match status" value="1"/>
</dbReference>
<dbReference type="PANTHER" id="PTHR13696:SF52">
    <property type="entry name" value="PARA FAMILY PROTEIN CT_582"/>
    <property type="match status" value="1"/>
</dbReference>
<dbReference type="FunFam" id="3.40.50.300:FF:000285">
    <property type="entry name" value="Sporulation initiation inhibitor Soj"/>
    <property type="match status" value="1"/>
</dbReference>
<dbReference type="InterPro" id="IPR050678">
    <property type="entry name" value="DNA_Partitioning_ATPase"/>
</dbReference>
<dbReference type="EMBL" id="RJJD01000010">
    <property type="protein sequence ID" value="RNI25014.1"/>
    <property type="molecule type" value="Genomic_DNA"/>
</dbReference>
<dbReference type="RefSeq" id="WP_123128044.1">
    <property type="nucleotide sequence ID" value="NZ_RJJD01000010.1"/>
</dbReference>